<sequence length="213" mass="22818">MIYDFHGHFIEACDCFELCPCWVDDNPDEGHCTGLVAWDIKDGTIGDVPVGGRNVAAVTSHGPARRDSRSTTVLFVDDGAVDREHQSLEKAFTGELVADRKDPLGVLMTVTGTVLAVQSAPITITTTADGWSIRIGDADCPLVAAHGSALTFDGSTQPLEINHTALHRELQIAGPSTAQQGKELRIAVPALRGGGYIEATARSGMRGDFHYRY</sequence>
<evidence type="ECO:0008006" key="3">
    <source>
        <dbReference type="Google" id="ProtNLM"/>
    </source>
</evidence>
<name>A0ABP9E1G0_9PSEU</name>
<protein>
    <recommendedName>
        <fullName evidence="3">DUF1326 domain-containing protein</fullName>
    </recommendedName>
</protein>
<keyword evidence="2" id="KW-1185">Reference proteome</keyword>
<proteinExistence type="predicted"/>
<reference evidence="2" key="1">
    <citation type="journal article" date="2019" name="Int. J. Syst. Evol. Microbiol.">
        <title>The Global Catalogue of Microorganisms (GCM) 10K type strain sequencing project: providing services to taxonomists for standard genome sequencing and annotation.</title>
        <authorList>
            <consortium name="The Broad Institute Genomics Platform"/>
            <consortium name="The Broad Institute Genome Sequencing Center for Infectious Disease"/>
            <person name="Wu L."/>
            <person name="Ma J."/>
        </authorList>
    </citation>
    <scope>NUCLEOTIDE SEQUENCE [LARGE SCALE GENOMIC DNA]</scope>
    <source>
        <strain evidence="2">JCM 17983</strain>
    </source>
</reference>
<dbReference type="Pfam" id="PF07040">
    <property type="entry name" value="DUF1326"/>
    <property type="match status" value="1"/>
</dbReference>
<accession>A0ABP9E1G0</accession>
<evidence type="ECO:0000313" key="2">
    <source>
        <dbReference type="Proteomes" id="UP001500457"/>
    </source>
</evidence>
<comment type="caution">
    <text evidence="1">The sequence shown here is derived from an EMBL/GenBank/DDBJ whole genome shotgun (WGS) entry which is preliminary data.</text>
</comment>
<dbReference type="Proteomes" id="UP001500457">
    <property type="component" value="Unassembled WGS sequence"/>
</dbReference>
<gene>
    <name evidence="1" type="ORF">GCM10023203_13690</name>
</gene>
<evidence type="ECO:0000313" key="1">
    <source>
        <dbReference type="EMBL" id="GAA4866617.1"/>
    </source>
</evidence>
<dbReference type="InterPro" id="IPR009758">
    <property type="entry name" value="DUF1326"/>
</dbReference>
<dbReference type="EMBL" id="BAABHQ010000002">
    <property type="protein sequence ID" value="GAA4866617.1"/>
    <property type="molecule type" value="Genomic_DNA"/>
</dbReference>
<organism evidence="1 2">
    <name type="scientific">Actinomycetospora straminea</name>
    <dbReference type="NCBI Taxonomy" id="663607"/>
    <lineage>
        <taxon>Bacteria</taxon>
        <taxon>Bacillati</taxon>
        <taxon>Actinomycetota</taxon>
        <taxon>Actinomycetes</taxon>
        <taxon>Pseudonocardiales</taxon>
        <taxon>Pseudonocardiaceae</taxon>
        <taxon>Actinomycetospora</taxon>
    </lineage>
</organism>